<feature type="non-terminal residue" evidence="1">
    <location>
        <position position="368"/>
    </location>
</feature>
<gene>
    <name evidence="1" type="ORF">HPB47_018803</name>
</gene>
<sequence>MGDGALLREYRGYLNEEPGYVCEPNEPVGLWLLSSRIANKMADGTPQAEFNITYHKVKGFIGLGVDFLRFPCQVPDRARCKHCNCIPKRIFHLLCPHHGLCLDCKKYCKGYYCDACRIHTAPEQLGALRSDYNLDGFRLDVLCDMCDKELLLGQLEEHLWEHTNEGRMEASKIQETRNQHEDVSEKPQRVSDAASVRCHICNKNVKSSDYVEHFMTHIKQLKNQGDSKVQETANEDTAMEVEETGSDETRPHNDNMEHRLDKEHCEKCDKDPVICSHCCLFVQRNNMQKHTYLSCPERTIYCKRCHSSFPCSMEETHKSQCPKVESECSDCGVNVLNENLAHHLDTECQKRVVLCGACDSIVVYDERG</sequence>
<organism evidence="1 2">
    <name type="scientific">Ixodes persulcatus</name>
    <name type="common">Taiga tick</name>
    <dbReference type="NCBI Taxonomy" id="34615"/>
    <lineage>
        <taxon>Eukaryota</taxon>
        <taxon>Metazoa</taxon>
        <taxon>Ecdysozoa</taxon>
        <taxon>Arthropoda</taxon>
        <taxon>Chelicerata</taxon>
        <taxon>Arachnida</taxon>
        <taxon>Acari</taxon>
        <taxon>Parasitiformes</taxon>
        <taxon>Ixodida</taxon>
        <taxon>Ixodoidea</taxon>
        <taxon>Ixodidae</taxon>
        <taxon>Ixodinae</taxon>
        <taxon>Ixodes</taxon>
    </lineage>
</organism>
<evidence type="ECO:0000313" key="1">
    <source>
        <dbReference type="EMBL" id="KAG0434894.1"/>
    </source>
</evidence>
<dbReference type="EMBL" id="JABSTQ010008093">
    <property type="protein sequence ID" value="KAG0434894.1"/>
    <property type="molecule type" value="Genomic_DNA"/>
</dbReference>
<protein>
    <submittedName>
        <fullName evidence="1">Uncharacterized protein</fullName>
    </submittedName>
</protein>
<accession>A0AC60QKM9</accession>
<name>A0AC60QKM9_IXOPE</name>
<keyword evidence="2" id="KW-1185">Reference proteome</keyword>
<comment type="caution">
    <text evidence="1">The sequence shown here is derived from an EMBL/GenBank/DDBJ whole genome shotgun (WGS) entry which is preliminary data.</text>
</comment>
<evidence type="ECO:0000313" key="2">
    <source>
        <dbReference type="Proteomes" id="UP000805193"/>
    </source>
</evidence>
<proteinExistence type="predicted"/>
<reference evidence="1 2" key="1">
    <citation type="journal article" date="2020" name="Cell">
        <title>Large-Scale Comparative Analyses of Tick Genomes Elucidate Their Genetic Diversity and Vector Capacities.</title>
        <authorList>
            <consortium name="Tick Genome and Microbiome Consortium (TIGMIC)"/>
            <person name="Jia N."/>
            <person name="Wang J."/>
            <person name="Shi W."/>
            <person name="Du L."/>
            <person name="Sun Y."/>
            <person name="Zhan W."/>
            <person name="Jiang J.F."/>
            <person name="Wang Q."/>
            <person name="Zhang B."/>
            <person name="Ji P."/>
            <person name="Bell-Sakyi L."/>
            <person name="Cui X.M."/>
            <person name="Yuan T.T."/>
            <person name="Jiang B.G."/>
            <person name="Yang W.F."/>
            <person name="Lam T.T."/>
            <person name="Chang Q.C."/>
            <person name="Ding S.J."/>
            <person name="Wang X.J."/>
            <person name="Zhu J.G."/>
            <person name="Ruan X.D."/>
            <person name="Zhao L."/>
            <person name="Wei J.T."/>
            <person name="Ye R.Z."/>
            <person name="Que T.C."/>
            <person name="Du C.H."/>
            <person name="Zhou Y.H."/>
            <person name="Cheng J.X."/>
            <person name="Dai P.F."/>
            <person name="Guo W.B."/>
            <person name="Han X.H."/>
            <person name="Huang E.J."/>
            <person name="Li L.F."/>
            <person name="Wei W."/>
            <person name="Gao Y.C."/>
            <person name="Liu J.Z."/>
            <person name="Shao H.Z."/>
            <person name="Wang X."/>
            <person name="Wang C.C."/>
            <person name="Yang T.C."/>
            <person name="Huo Q.B."/>
            <person name="Li W."/>
            <person name="Chen H.Y."/>
            <person name="Chen S.E."/>
            <person name="Zhou L.G."/>
            <person name="Ni X.B."/>
            <person name="Tian J.H."/>
            <person name="Sheng Y."/>
            <person name="Liu T."/>
            <person name="Pan Y.S."/>
            <person name="Xia L.Y."/>
            <person name="Li J."/>
            <person name="Zhao F."/>
            <person name="Cao W.C."/>
        </authorList>
    </citation>
    <scope>NUCLEOTIDE SEQUENCE [LARGE SCALE GENOMIC DNA]</scope>
    <source>
        <strain evidence="1">Iper-2018</strain>
    </source>
</reference>
<dbReference type="Proteomes" id="UP000805193">
    <property type="component" value="Unassembled WGS sequence"/>
</dbReference>